<sequence length="251" mass="26035">MSLGVYVLGALDADEEAAVRAHLEACAACRAEAEELSGLTPLLARVTERDIEQVGEPPRAVLDRLITTAARRGRRRRLLLALAASVSVVALAGTAWLTVAQGARNGAAESAADTSTAQTADISAADRPEIALDRASTPGDGRTTMATEARGANGDMRVAVRLIPREGGTEVVARVAGVPAGTLCTLRAIGTDGTVAPVGSWSVAPGLYREDNVVFEGRTGLQLPYIQRLELTGSDGDVLVTVPVRHRPGPG</sequence>
<feature type="domain" description="Putative zinc-finger" evidence="4">
    <location>
        <begin position="3"/>
        <end position="30"/>
    </location>
</feature>
<dbReference type="eggNOG" id="COG5662">
    <property type="taxonomic scope" value="Bacteria"/>
</dbReference>
<dbReference type="Pfam" id="PF13490">
    <property type="entry name" value="zf-HC2"/>
    <property type="match status" value="1"/>
</dbReference>
<name>D6Y4D1_THEBD</name>
<evidence type="ECO:0000313" key="5">
    <source>
        <dbReference type="EMBL" id="ADG87185.1"/>
    </source>
</evidence>
<keyword evidence="3" id="KW-1133">Transmembrane helix</keyword>
<protein>
    <submittedName>
        <fullName evidence="5">Putative transmembrane anti-sigma factor</fullName>
    </submittedName>
</protein>
<evidence type="ECO:0000313" key="6">
    <source>
        <dbReference type="Proteomes" id="UP000006640"/>
    </source>
</evidence>
<keyword evidence="3 5" id="KW-0812">Transmembrane</keyword>
<evidence type="ECO:0000259" key="4">
    <source>
        <dbReference type="Pfam" id="PF13490"/>
    </source>
</evidence>
<dbReference type="InterPro" id="IPR041916">
    <property type="entry name" value="Anti_sigma_zinc_sf"/>
</dbReference>
<organism evidence="5 6">
    <name type="scientific">Thermobispora bispora (strain ATCC 19993 / DSM 43833 / CBS 139.67 / JCM 10125 / KCTC 9307 / NBRC 14880 / R51)</name>
    <dbReference type="NCBI Taxonomy" id="469371"/>
    <lineage>
        <taxon>Bacteria</taxon>
        <taxon>Bacillati</taxon>
        <taxon>Actinomycetota</taxon>
        <taxon>Actinomycetes</taxon>
        <taxon>Streptosporangiales</taxon>
        <taxon>Streptosporangiaceae</taxon>
        <taxon>Thermobispora</taxon>
    </lineage>
</organism>
<feature type="transmembrane region" description="Helical" evidence="3">
    <location>
        <begin position="78"/>
        <end position="99"/>
    </location>
</feature>
<keyword evidence="1" id="KW-0805">Transcription regulation</keyword>
<evidence type="ECO:0000256" key="3">
    <source>
        <dbReference type="SAM" id="Phobius"/>
    </source>
</evidence>
<dbReference type="OrthoDB" id="5242431at2"/>
<evidence type="ECO:0000256" key="2">
    <source>
        <dbReference type="ARBA" id="ARBA00023163"/>
    </source>
</evidence>
<dbReference type="KEGG" id="tbi:Tbis_0457"/>
<reference evidence="5 6" key="1">
    <citation type="submission" date="2010-01" db="EMBL/GenBank/DDBJ databases">
        <title>The complete genome of Thermobispora bispora DSM 43833.</title>
        <authorList>
            <consortium name="US DOE Joint Genome Institute (JGI-PGF)"/>
            <person name="Lucas S."/>
            <person name="Copeland A."/>
            <person name="Lapidus A."/>
            <person name="Glavina del Rio T."/>
            <person name="Dalin E."/>
            <person name="Tice H."/>
            <person name="Bruce D."/>
            <person name="Goodwin L."/>
            <person name="Pitluck S."/>
            <person name="Kyrpides N."/>
            <person name="Mavromatis K."/>
            <person name="Ivanova N."/>
            <person name="Mikhailova N."/>
            <person name="Chertkov O."/>
            <person name="Brettin T."/>
            <person name="Detter J.C."/>
            <person name="Han C."/>
            <person name="Larimer F."/>
            <person name="Land M."/>
            <person name="Hauser L."/>
            <person name="Markowitz V."/>
            <person name="Cheng J.-F."/>
            <person name="Hugenholtz P."/>
            <person name="Woyke T."/>
            <person name="Wu D."/>
            <person name="Jando M."/>
            <person name="Schneider S."/>
            <person name="Klenk H.-P."/>
            <person name="Eisen J.A."/>
        </authorList>
    </citation>
    <scope>NUCLEOTIDE SEQUENCE [LARGE SCALE GENOMIC DNA]</scope>
    <source>
        <strain evidence="6">ATCC 19993 / DSM 43833 / CBS 139.67 / JCM 10125 / KCTC 9307 / NBRC 14880 / R51</strain>
    </source>
</reference>
<dbReference type="HOGENOM" id="CLU_056526_2_0_11"/>
<accession>D6Y4D1</accession>
<keyword evidence="6" id="KW-1185">Reference proteome</keyword>
<gene>
    <name evidence="5" type="ordered locus">Tbis_0457</name>
</gene>
<dbReference type="AlphaFoldDB" id="D6Y4D1"/>
<keyword evidence="2" id="KW-0804">Transcription</keyword>
<dbReference type="Proteomes" id="UP000006640">
    <property type="component" value="Chromosome"/>
</dbReference>
<evidence type="ECO:0000256" key="1">
    <source>
        <dbReference type="ARBA" id="ARBA00023015"/>
    </source>
</evidence>
<dbReference type="STRING" id="469371.Tbis_0457"/>
<keyword evidence="3" id="KW-0472">Membrane</keyword>
<dbReference type="InterPro" id="IPR027383">
    <property type="entry name" value="Znf_put"/>
</dbReference>
<dbReference type="Gene3D" id="1.10.10.1320">
    <property type="entry name" value="Anti-sigma factor, zinc-finger domain"/>
    <property type="match status" value="1"/>
</dbReference>
<dbReference type="EMBL" id="CP001874">
    <property type="protein sequence ID" value="ADG87185.1"/>
    <property type="molecule type" value="Genomic_DNA"/>
</dbReference>
<proteinExistence type="predicted"/>